<evidence type="ECO:0000313" key="2">
    <source>
        <dbReference type="EMBL" id="EQK99318.1"/>
    </source>
</evidence>
<sequence length="508" mass="57952">MPTPRKTAIARRLACSRQFRVAAPPARPLPLLTVVDEISTPIAENFGRRIEDEVYRAVERHGISLRDFRTDVSIVDRYVEGYPDTKQPTVLIIFKWMETSARTWPNIVAELKKFVDRLTDSPTWRHVDVAVEMLGEEPVSRKYIAPVVGNDKLELDWHAISRDVTVLLESIPATRSHTTSISLFHLGFFIQVDFASAQHQHNQRLFRLPFTRLEISNPLKLRFDEFDGINTDYPIPQALQQVRIRLRAFSTNQRIIPRQDRASAEPLVKGSPFPLTDTAYYDDDESCRYGRLVPVDEVRIITNNSRYCAMHRAAEAVWNTEVHHQILRCALRGDEGNIGSSLVNFTICTSALINRHIVNRGPSKMVDFCFYIDSDVASRSDPAVKDAVADLRAWSPIASKKQAGSHDDATLQIGTWHAAQWKFLARIRASKGLTVDGLDFLPGLIVQGNDWFFVASTRKSDETTLWTEQPIGSTRSALGTYQVIRAVQYLAWWCEDVYWPWLVQIEDF</sequence>
<evidence type="ECO:0000313" key="3">
    <source>
        <dbReference type="Proteomes" id="UP000019374"/>
    </source>
</evidence>
<gene>
    <name evidence="2" type="ORF">OCS_04972</name>
</gene>
<proteinExistence type="predicted"/>
<protein>
    <recommendedName>
        <fullName evidence="1">PD-(D/E)XK nuclease-like domain-containing protein</fullName>
    </recommendedName>
</protein>
<organism evidence="2 3">
    <name type="scientific">Ophiocordyceps sinensis (strain Co18 / CGMCC 3.14243)</name>
    <name type="common">Yarsagumba caterpillar fungus</name>
    <name type="synonym">Hirsutella sinensis</name>
    <dbReference type="NCBI Taxonomy" id="911162"/>
    <lineage>
        <taxon>Eukaryota</taxon>
        <taxon>Fungi</taxon>
        <taxon>Dikarya</taxon>
        <taxon>Ascomycota</taxon>
        <taxon>Pezizomycotina</taxon>
        <taxon>Sordariomycetes</taxon>
        <taxon>Hypocreomycetidae</taxon>
        <taxon>Hypocreales</taxon>
        <taxon>Ophiocordycipitaceae</taxon>
        <taxon>Ophiocordyceps</taxon>
    </lineage>
</organism>
<dbReference type="HOGENOM" id="CLU_536467_0_0_1"/>
<dbReference type="EMBL" id="KE653440">
    <property type="protein sequence ID" value="EQK99318.1"/>
    <property type="molecule type" value="Genomic_DNA"/>
</dbReference>
<dbReference type="Proteomes" id="UP000019374">
    <property type="component" value="Unassembled WGS sequence"/>
</dbReference>
<feature type="domain" description="PD-(D/E)XK nuclease-like" evidence="1">
    <location>
        <begin position="281"/>
        <end position="499"/>
    </location>
</feature>
<reference evidence="2 3" key="1">
    <citation type="journal article" date="2013" name="Chin. Sci. Bull.">
        <title>Genome survey uncovers the secrets of sex and lifestyle in caterpillar fungus.</title>
        <authorList>
            <person name="Hu X."/>
            <person name="Zhang Y."/>
            <person name="Xiao G."/>
            <person name="Zheng P."/>
            <person name="Xia Y."/>
            <person name="Zhang X."/>
            <person name="St Leger R.J."/>
            <person name="Liu X."/>
            <person name="Wang C."/>
        </authorList>
    </citation>
    <scope>NUCLEOTIDE SEQUENCE [LARGE SCALE GENOMIC DNA]</scope>
    <source>
        <strain evidence="3">Co18 / CGMCC 3.14243</strain>
        <tissue evidence="2">Fruit-body</tissue>
    </source>
</reference>
<dbReference type="OrthoDB" id="5424209at2759"/>
<dbReference type="AlphaFoldDB" id="T5A9Q1"/>
<name>T5A9Q1_OPHSC</name>
<evidence type="ECO:0000259" key="1">
    <source>
        <dbReference type="Pfam" id="PF20516"/>
    </source>
</evidence>
<accession>T5A9Q1</accession>
<dbReference type="InterPro" id="IPR046797">
    <property type="entry name" value="PDDEXK_12"/>
</dbReference>
<dbReference type="Pfam" id="PF20516">
    <property type="entry name" value="PDDEXK_12"/>
    <property type="match status" value="1"/>
</dbReference>